<dbReference type="STRING" id="1349785.GCA_000509405_02882"/>
<protein>
    <recommendedName>
        <fullName evidence="1">YARHG domain-containing protein</fullName>
    </recommendedName>
</protein>
<feature type="domain" description="YARHG" evidence="1">
    <location>
        <begin position="20"/>
        <end position="101"/>
    </location>
</feature>
<keyword evidence="3" id="KW-1185">Reference proteome</keyword>
<dbReference type="Proteomes" id="UP000231564">
    <property type="component" value="Chromosome MARIT"/>
</dbReference>
<dbReference type="AlphaFoldDB" id="A0A2H1EAC8"/>
<gene>
    <name evidence="2" type="ORF">MARIT_1928</name>
</gene>
<proteinExistence type="predicted"/>
<evidence type="ECO:0000259" key="1">
    <source>
        <dbReference type="SMART" id="SM01324"/>
    </source>
</evidence>
<name>A0A2H1EAC8_9FLAO</name>
<evidence type="ECO:0000313" key="3">
    <source>
        <dbReference type="Proteomes" id="UP000231564"/>
    </source>
</evidence>
<sequence>MKRIVVFLIIYVFLFCKGQTEPKVVTSSFEYLSEEVLKVKTKEELRLIRNEIFARKGYVFKSEDLNTYYKTKSWYKPDSTIEVTLSDKEQSYIGKVKHFETQFTLKENKNCLYYFGLNKIDFFPLTNDKLLSGKYVDDLEKFKLKNLNEVVEGNLCGGGSVWDIMHYETIKYRLLFYTCDSDNLYMKMAIIDNGQTKEFIQLYGSSLALDGDSVTTGYHDIGFKLDHDDLEVYKIFKIWDEENSTEDNMYPVKEIRKEVTKYKLTDQGLVEQ</sequence>
<dbReference type="OrthoDB" id="353549at2"/>
<reference evidence="2 3" key="1">
    <citation type="submission" date="2016-11" db="EMBL/GenBank/DDBJ databases">
        <authorList>
            <person name="Jaros S."/>
            <person name="Januszkiewicz K."/>
            <person name="Wedrychowicz H."/>
        </authorList>
    </citation>
    <scope>NUCLEOTIDE SEQUENCE [LARGE SCALE GENOMIC DNA]</scope>
    <source>
        <strain evidence="2">NCIMB 2154T</strain>
    </source>
</reference>
<dbReference type="SMART" id="SM01324">
    <property type="entry name" value="YARHG"/>
    <property type="match status" value="1"/>
</dbReference>
<evidence type="ECO:0000313" key="2">
    <source>
        <dbReference type="EMBL" id="SFZ83176.1"/>
    </source>
</evidence>
<dbReference type="InterPro" id="IPR025582">
    <property type="entry name" value="YARHG_dom"/>
</dbReference>
<dbReference type="GeneID" id="47723427"/>
<dbReference type="KEGG" id="tmar:MARIT_1928"/>
<accession>A0A2H1EAC8</accession>
<dbReference type="InterPro" id="IPR038434">
    <property type="entry name" value="YARHG_sf"/>
</dbReference>
<dbReference type="Pfam" id="PF13308">
    <property type="entry name" value="YARHG"/>
    <property type="match status" value="1"/>
</dbReference>
<dbReference type="RefSeq" id="WP_100211347.1">
    <property type="nucleotide sequence ID" value="NZ_CP138495.1"/>
</dbReference>
<dbReference type="Gene3D" id="1.20.58.1690">
    <property type="match status" value="1"/>
</dbReference>
<organism evidence="2 3">
    <name type="scientific">Tenacibaculum maritimum NCIMB 2154</name>
    <dbReference type="NCBI Taxonomy" id="1349785"/>
    <lineage>
        <taxon>Bacteria</taxon>
        <taxon>Pseudomonadati</taxon>
        <taxon>Bacteroidota</taxon>
        <taxon>Flavobacteriia</taxon>
        <taxon>Flavobacteriales</taxon>
        <taxon>Flavobacteriaceae</taxon>
        <taxon>Tenacibaculum</taxon>
    </lineage>
</organism>
<dbReference type="EMBL" id="LT634361">
    <property type="protein sequence ID" value="SFZ83176.1"/>
    <property type="molecule type" value="Genomic_DNA"/>
</dbReference>